<organism evidence="3 4">
    <name type="scientific">Oceanobacillus kimchii</name>
    <dbReference type="NCBI Taxonomy" id="746691"/>
    <lineage>
        <taxon>Bacteria</taxon>
        <taxon>Bacillati</taxon>
        <taxon>Bacillota</taxon>
        <taxon>Bacilli</taxon>
        <taxon>Bacillales</taxon>
        <taxon>Bacillaceae</taxon>
        <taxon>Oceanobacillus</taxon>
    </lineage>
</organism>
<sequence length="341" mass="40202">MLKEAFIELKNRLGRIPYLVDFIRNHSIDPTVIIGKLNTYYAFLHKMKENVPVLNDYEQRVLTMFSRELLDGKRKHELILVKSLLNTTEITKQAYIHELDDNDCLIDTKIFNSIERVMDLSFFSQTDKKKYGDNPIITISSDEQYTFNPTVRNSLMRNEYFQYLVNDLVEAGLERSRKYKPDSLLTINEKYTRKDACKLLNWDNDESSTMYGYKPKHQTCPIFVTYHKDDVESSVDYGDAFISPDVFKWYTRSNRTLKSKEVQKIIQAEAKGIDIHLFIKKDDDEGSDFYYIGEVVPNQQTVEEDTMRDKKNKEIPVVHMNMILEKPVEHDLYRYITSSNE</sequence>
<dbReference type="Pfam" id="PF26350">
    <property type="entry name" value="DUF8090"/>
    <property type="match status" value="1"/>
</dbReference>
<accession>A0ABQ5TRR6</accession>
<dbReference type="Pfam" id="PF11907">
    <property type="entry name" value="DUF3427"/>
    <property type="match status" value="1"/>
</dbReference>
<dbReference type="InterPro" id="IPR021835">
    <property type="entry name" value="DUF3427"/>
</dbReference>
<dbReference type="EMBL" id="BSKO01000001">
    <property type="protein sequence ID" value="GLO68050.1"/>
    <property type="molecule type" value="Genomic_DNA"/>
</dbReference>
<feature type="domain" description="DUF3427" evidence="1">
    <location>
        <begin position="185"/>
        <end position="336"/>
    </location>
</feature>
<evidence type="ECO:0000259" key="2">
    <source>
        <dbReference type="Pfam" id="PF26350"/>
    </source>
</evidence>
<keyword evidence="4" id="KW-1185">Reference proteome</keyword>
<name>A0ABQ5TRR6_9BACI</name>
<evidence type="ECO:0008006" key="5">
    <source>
        <dbReference type="Google" id="ProtNLM"/>
    </source>
</evidence>
<reference evidence="3 4" key="1">
    <citation type="submission" date="2023-02" db="EMBL/GenBank/DDBJ databases">
        <title>Oceanobacillus kimchii IFOP_LL358 isolated form Alexandrium catenella lab strain.</title>
        <authorList>
            <person name="Gajardo G."/>
            <person name="Ueki S."/>
            <person name="Maruyama F."/>
        </authorList>
    </citation>
    <scope>NUCLEOTIDE SEQUENCE [LARGE SCALE GENOMIC DNA]</scope>
    <source>
        <strain evidence="3 4">IFOP_LL358</strain>
    </source>
</reference>
<protein>
    <recommendedName>
        <fullName evidence="5">DUF3427 domain-containing protein</fullName>
    </recommendedName>
</protein>
<dbReference type="InterPro" id="IPR058403">
    <property type="entry name" value="DUF8090"/>
</dbReference>
<dbReference type="Proteomes" id="UP001275436">
    <property type="component" value="Unassembled WGS sequence"/>
</dbReference>
<evidence type="ECO:0000259" key="1">
    <source>
        <dbReference type="Pfam" id="PF11907"/>
    </source>
</evidence>
<evidence type="ECO:0000313" key="3">
    <source>
        <dbReference type="EMBL" id="GLO68050.1"/>
    </source>
</evidence>
<comment type="caution">
    <text evidence="3">The sequence shown here is derived from an EMBL/GenBank/DDBJ whole genome shotgun (WGS) entry which is preliminary data.</text>
</comment>
<feature type="domain" description="DUF8090" evidence="2">
    <location>
        <begin position="2"/>
        <end position="180"/>
    </location>
</feature>
<proteinExistence type="predicted"/>
<evidence type="ECO:0000313" key="4">
    <source>
        <dbReference type="Proteomes" id="UP001275436"/>
    </source>
</evidence>
<gene>
    <name evidence="3" type="ORF">MACH08_38340</name>
</gene>